<evidence type="ECO:0000313" key="3">
    <source>
        <dbReference type="EMBL" id="GAC68019.1"/>
    </source>
</evidence>
<protein>
    <submittedName>
        <fullName evidence="3">Uncharacterized protein</fullName>
    </submittedName>
</protein>
<feature type="transmembrane region" description="Helical" evidence="2">
    <location>
        <begin position="594"/>
        <end position="615"/>
    </location>
</feature>
<dbReference type="eggNOG" id="ENOG50348T2">
    <property type="taxonomic scope" value="Bacteria"/>
</dbReference>
<gene>
    <name evidence="3" type="ORF">GS4_11_02910</name>
</gene>
<dbReference type="RefSeq" id="WP_007619787.1">
    <property type="nucleotide sequence ID" value="NZ_BANX01000011.1"/>
</dbReference>
<feature type="compositionally biased region" description="Pro residues" evidence="1">
    <location>
        <begin position="215"/>
        <end position="225"/>
    </location>
</feature>
<feature type="transmembrane region" description="Helical" evidence="2">
    <location>
        <begin position="653"/>
        <end position="672"/>
    </location>
</feature>
<keyword evidence="2" id="KW-0472">Membrane</keyword>
<feature type="compositionally biased region" description="Low complexity" evidence="1">
    <location>
        <begin position="175"/>
        <end position="186"/>
    </location>
</feature>
<feature type="transmembrane region" description="Helical" evidence="2">
    <location>
        <begin position="621"/>
        <end position="641"/>
    </location>
</feature>
<sequence>MANESGPDSRPISVSELLARSQEDADTATPKRERGRRRVGRDGAVSVSELTGEIPRVTTPTEGSGDQSAASTPATGRPNPQAPNQSSPVTPTGRTPAAPQSEPSVTRQSPAAEASPSVTPTGSAPSAPTGSAPAAQAPAGPAPSVSPAAPSPQTGSFVADDRRAGPGGPRPDAFPPADAFGRPDAFPRSDNPIPRRYADDLPVADRAPVDRRGPGPVPSAPPTPQAGPVGAQTASGMPSFLPGAPLSTRDFSSDAVARRLVGGDSRDTADRPGPAADNSVTGIIPVVGDDDVVVVEPDDVDGVDLESFGGPPSSDLDDFDAYRAFADIEEDEPTTGRRKRFGWLRKKGSAESTEDLPAVDGPDDRRAPQRPDPVEETTIIGGPLVPDTQTADDRAWAAPGPRNPGPFAAAPASARDVDDVDPTEYAAVEYSDAEHADSGYADGRFGAPGADPAGTDTVFGQDDFGDGDVRPNDPDGETTGVVPPVGAGTAALAMGAGSGRRAARRAAEDLAGHEPAGDARDSDHFVDAGRPDFDDTRSADAPITDSTTPDTTTTDTTTSDTTTPDTTTTDSTAAGHGPDAVADRASKYSPLVQWLIIAGQAIIGLAVGLGLFWGFTELWKWNVYFALVLAVLVIFGVVTFAHVVRRTRDLTTTLLALGVGLIVTIGPLVILAT</sequence>
<keyword evidence="2" id="KW-1133">Transmembrane helix</keyword>
<feature type="compositionally biased region" description="Basic and acidic residues" evidence="1">
    <location>
        <begin position="505"/>
        <end position="538"/>
    </location>
</feature>
<dbReference type="Proteomes" id="UP000011666">
    <property type="component" value="Unassembled WGS sequence"/>
</dbReference>
<dbReference type="STRING" id="1223545.GS4_11_02910"/>
<feature type="compositionally biased region" description="Low complexity" evidence="1">
    <location>
        <begin position="114"/>
        <end position="153"/>
    </location>
</feature>
<evidence type="ECO:0000313" key="4">
    <source>
        <dbReference type="Proteomes" id="UP000011666"/>
    </source>
</evidence>
<feature type="region of interest" description="Disordered" evidence="1">
    <location>
        <begin position="1"/>
        <end position="283"/>
    </location>
</feature>
<feature type="compositionally biased region" description="Basic residues" evidence="1">
    <location>
        <begin position="336"/>
        <end position="347"/>
    </location>
</feature>
<feature type="region of interest" description="Disordered" evidence="1">
    <location>
        <begin position="327"/>
        <end position="578"/>
    </location>
</feature>
<dbReference type="EMBL" id="BANX01000011">
    <property type="protein sequence ID" value="GAC68019.1"/>
    <property type="molecule type" value="Genomic_DNA"/>
</dbReference>
<feature type="compositionally biased region" description="Low complexity" evidence="1">
    <location>
        <begin position="544"/>
        <end position="572"/>
    </location>
</feature>
<evidence type="ECO:0000256" key="1">
    <source>
        <dbReference type="SAM" id="MobiDB-lite"/>
    </source>
</evidence>
<feature type="compositionally biased region" description="Basic and acidic residues" evidence="1">
    <location>
        <begin position="362"/>
        <end position="373"/>
    </location>
</feature>
<organism evidence="3 4">
    <name type="scientific">Gordonia soli NBRC 108243</name>
    <dbReference type="NCBI Taxonomy" id="1223545"/>
    <lineage>
        <taxon>Bacteria</taxon>
        <taxon>Bacillati</taxon>
        <taxon>Actinomycetota</taxon>
        <taxon>Actinomycetes</taxon>
        <taxon>Mycobacteriales</taxon>
        <taxon>Gordoniaceae</taxon>
        <taxon>Gordonia</taxon>
    </lineage>
</organism>
<comment type="caution">
    <text evidence="3">The sequence shown here is derived from an EMBL/GenBank/DDBJ whole genome shotgun (WGS) entry which is preliminary data.</text>
</comment>
<name>M0QHU7_9ACTN</name>
<feature type="compositionally biased region" description="Polar residues" evidence="1">
    <location>
        <begin position="82"/>
        <end position="93"/>
    </location>
</feature>
<keyword evidence="2" id="KW-0812">Transmembrane</keyword>
<keyword evidence="4" id="KW-1185">Reference proteome</keyword>
<feature type="compositionally biased region" description="Low complexity" evidence="1">
    <location>
        <begin position="486"/>
        <end position="495"/>
    </location>
</feature>
<dbReference type="AlphaFoldDB" id="M0QHU7"/>
<accession>M0QHU7</accession>
<reference evidence="3 4" key="1">
    <citation type="submission" date="2013-01" db="EMBL/GenBank/DDBJ databases">
        <title>Whole genome shotgun sequence of Gordonia soli NBRC 108243.</title>
        <authorList>
            <person name="Isaki-Nakamura S."/>
            <person name="Hosoyama A."/>
            <person name="Tsuchikane K."/>
            <person name="Ando Y."/>
            <person name="Baba S."/>
            <person name="Ohji S."/>
            <person name="Hamada M."/>
            <person name="Tamura T."/>
            <person name="Yamazoe A."/>
            <person name="Yamazaki S."/>
            <person name="Fujita N."/>
        </authorList>
    </citation>
    <scope>NUCLEOTIDE SEQUENCE [LARGE SCALE GENOMIC DNA]</scope>
    <source>
        <strain evidence="3 4">NBRC 108243</strain>
    </source>
</reference>
<evidence type="ECO:0000256" key="2">
    <source>
        <dbReference type="SAM" id="Phobius"/>
    </source>
</evidence>
<feature type="compositionally biased region" description="Polar residues" evidence="1">
    <location>
        <begin position="58"/>
        <end position="74"/>
    </location>
</feature>
<proteinExistence type="predicted"/>